<feature type="compositionally biased region" description="Low complexity" evidence="2">
    <location>
        <begin position="133"/>
        <end position="165"/>
    </location>
</feature>
<gene>
    <name evidence="3" type="ORF">C7M84_023666</name>
</gene>
<keyword evidence="4" id="KW-1185">Reference proteome</keyword>
<dbReference type="EMBL" id="QCYY01000726">
    <property type="protein sequence ID" value="ROT83163.1"/>
    <property type="molecule type" value="Genomic_DNA"/>
</dbReference>
<feature type="compositionally biased region" description="Acidic residues" evidence="2">
    <location>
        <begin position="598"/>
        <end position="608"/>
    </location>
</feature>
<reference evidence="3 4" key="1">
    <citation type="submission" date="2018-04" db="EMBL/GenBank/DDBJ databases">
        <authorList>
            <person name="Zhang X."/>
            <person name="Yuan J."/>
            <person name="Li F."/>
            <person name="Xiang J."/>
        </authorList>
    </citation>
    <scope>NUCLEOTIDE SEQUENCE [LARGE SCALE GENOMIC DNA]</scope>
    <source>
        <tissue evidence="3">Muscle</tissue>
    </source>
</reference>
<evidence type="ECO:0000313" key="3">
    <source>
        <dbReference type="EMBL" id="ROT83163.1"/>
    </source>
</evidence>
<feature type="region of interest" description="Disordered" evidence="2">
    <location>
        <begin position="585"/>
        <end position="625"/>
    </location>
</feature>
<feature type="coiled-coil region" evidence="1">
    <location>
        <begin position="351"/>
        <end position="385"/>
    </location>
</feature>
<feature type="non-terminal residue" evidence="3">
    <location>
        <position position="1"/>
    </location>
</feature>
<feature type="region of interest" description="Disordered" evidence="2">
    <location>
        <begin position="525"/>
        <end position="566"/>
    </location>
</feature>
<accession>A0A423U370</accession>
<keyword evidence="1" id="KW-0175">Coiled coil</keyword>
<feature type="region of interest" description="Disordered" evidence="2">
    <location>
        <begin position="657"/>
        <end position="709"/>
    </location>
</feature>
<evidence type="ECO:0000256" key="2">
    <source>
        <dbReference type="SAM" id="MobiDB-lite"/>
    </source>
</evidence>
<dbReference type="OrthoDB" id="10665964at2759"/>
<comment type="caution">
    <text evidence="3">The sequence shown here is derived from an EMBL/GenBank/DDBJ whole genome shotgun (WGS) entry which is preliminary data.</text>
</comment>
<dbReference type="Proteomes" id="UP000283509">
    <property type="component" value="Unassembled WGS sequence"/>
</dbReference>
<reference evidence="3 4" key="2">
    <citation type="submission" date="2019-01" db="EMBL/GenBank/DDBJ databases">
        <title>The decoding of complex shrimp genome reveals the adaptation for benthos swimmer, frequently molting mechanism and breeding impact on genome.</title>
        <authorList>
            <person name="Sun Y."/>
            <person name="Gao Y."/>
            <person name="Yu Y."/>
        </authorList>
    </citation>
    <scope>NUCLEOTIDE SEQUENCE [LARGE SCALE GENOMIC DNA]</scope>
    <source>
        <tissue evidence="3">Muscle</tissue>
    </source>
</reference>
<proteinExistence type="predicted"/>
<feature type="region of interest" description="Disordered" evidence="2">
    <location>
        <begin position="439"/>
        <end position="477"/>
    </location>
</feature>
<name>A0A423U370_PENVA</name>
<feature type="region of interest" description="Disordered" evidence="2">
    <location>
        <begin position="110"/>
        <end position="166"/>
    </location>
</feature>
<evidence type="ECO:0000256" key="1">
    <source>
        <dbReference type="SAM" id="Coils"/>
    </source>
</evidence>
<evidence type="ECO:0000313" key="4">
    <source>
        <dbReference type="Proteomes" id="UP000283509"/>
    </source>
</evidence>
<feature type="region of interest" description="Disordered" evidence="2">
    <location>
        <begin position="240"/>
        <end position="267"/>
    </location>
</feature>
<organism evidence="3 4">
    <name type="scientific">Penaeus vannamei</name>
    <name type="common">Whiteleg shrimp</name>
    <name type="synonym">Litopenaeus vannamei</name>
    <dbReference type="NCBI Taxonomy" id="6689"/>
    <lineage>
        <taxon>Eukaryota</taxon>
        <taxon>Metazoa</taxon>
        <taxon>Ecdysozoa</taxon>
        <taxon>Arthropoda</taxon>
        <taxon>Crustacea</taxon>
        <taxon>Multicrustacea</taxon>
        <taxon>Malacostraca</taxon>
        <taxon>Eumalacostraca</taxon>
        <taxon>Eucarida</taxon>
        <taxon>Decapoda</taxon>
        <taxon>Dendrobranchiata</taxon>
        <taxon>Penaeoidea</taxon>
        <taxon>Penaeidae</taxon>
        <taxon>Penaeus</taxon>
    </lineage>
</organism>
<dbReference type="AlphaFoldDB" id="A0A423U370"/>
<protein>
    <submittedName>
        <fullName evidence="3">Uncharacterized protein</fullName>
    </submittedName>
</protein>
<feature type="compositionally biased region" description="Basic and acidic residues" evidence="2">
    <location>
        <begin position="442"/>
        <end position="453"/>
    </location>
</feature>
<feature type="compositionally biased region" description="Polar residues" evidence="2">
    <location>
        <begin position="678"/>
        <end position="688"/>
    </location>
</feature>
<sequence>EKEERSRQCTADKVRKNTVVHISGEPEDNKLRVTEKKECPNEIEENRNNEKVILNEDDNHLIQRLETSLADIIDSAVLKNLKINGNILTDQFDAIIATLKKVAASVDSGDSEALPLSHRNSECGVKGPPKTPVSPLTPLTPTSISSSSSSSMSPMCPSTPRTPTSKAPLSLLSINECYPGQMTTPPALPRSRKLSLPKDTLQDHSPTLAELARRLHANPNHLKADQDYVDFMDLDQPYVTPPPTGPSTSDLIRGDPTPKSFGRKNSTGSLGLSSCASLLEDNSYYNGGPTTTASVTNLNSSEDYANVFGSQQSAFRKVHSTSNVNGSASGGSHRLFQRHLSFGGPDDMHTDNRLRKSLSKSRELLSQLENEYKKIKGDENKSARNSLVIDQSWLDKDFDELLQTLSNDKTIQSDPHEALAFLTNNNNNNANAISSAVTSSVRNDKWKASKKDMPPLPSADSPRTRRQHGQAGSEGRHIFSFFQKKGRSQSLSGTEAIKIVLPVTPEDGPQGGHHDRAAYWPQGVHQHEGTAPGSRRVTYESATLDRPGRSNRSNSIPSGAPQASAGNALPLDLVGILRKGRSKSLSKAASKEGQPEDYVVENGEEGGGEDSQLGEGEDEPAKQMRSLSLPKSFLSDKYGLTGFKAALPSVIFPWRRGEQNRSSGRSSPAPYDAGGHSPASSPYASQCPSGALHEEVHNGPYDGAPDPRHKSIYSPASLSRALCTRPSSSFMVSFHRLVLPFFFHFYRQVCFSCTSLSVFLP</sequence>